<feature type="signal peptide" evidence="2">
    <location>
        <begin position="1"/>
        <end position="20"/>
    </location>
</feature>
<feature type="chain" id="PRO_5046794034" evidence="2">
    <location>
        <begin position="21"/>
        <end position="279"/>
    </location>
</feature>
<gene>
    <name evidence="3" type="ORF">ACFSW8_06470</name>
</gene>
<sequence length="279" mass="29733">MKTLVALAATAALLAVDSRADLVFSAPGMTSEDSFTTTEGSKTITLKDSETGQDIDYWKYVITGFEWALAAGTPLEGIVRNGGHLAHYDGSDLLGQSSIKVSVNGQEVVLASHNVYLDADNVSDYTGTISVVLETPIEVDGPVSLTFTLGEETNMTGDTNSFIKLNGYGLKTAPEVVGYVLATSSVADTTKQCDFSFMMKRLVVEDEAVEFTVVATEQATTSLDSGHGNNESDADGMRYDDDNKGAALTKWNEKKKLSDASYEDGTTGIDTTEGNKGRN</sequence>
<evidence type="ECO:0000313" key="4">
    <source>
        <dbReference type="Proteomes" id="UP001597389"/>
    </source>
</evidence>
<reference evidence="4" key="1">
    <citation type="journal article" date="2019" name="Int. J. Syst. Evol. Microbiol.">
        <title>The Global Catalogue of Microorganisms (GCM) 10K type strain sequencing project: providing services to taxonomists for standard genome sequencing and annotation.</title>
        <authorList>
            <consortium name="The Broad Institute Genomics Platform"/>
            <consortium name="The Broad Institute Genome Sequencing Center for Infectious Disease"/>
            <person name="Wu L."/>
            <person name="Ma J."/>
        </authorList>
    </citation>
    <scope>NUCLEOTIDE SEQUENCE [LARGE SCALE GENOMIC DNA]</scope>
    <source>
        <strain evidence="4">CCUG 57942</strain>
    </source>
</reference>
<evidence type="ECO:0000256" key="2">
    <source>
        <dbReference type="SAM" id="SignalP"/>
    </source>
</evidence>
<feature type="compositionally biased region" description="Low complexity" evidence="1">
    <location>
        <begin position="263"/>
        <end position="272"/>
    </location>
</feature>
<dbReference type="RefSeq" id="WP_377086637.1">
    <property type="nucleotide sequence ID" value="NZ_JBHSJL010000014.1"/>
</dbReference>
<accession>A0ABW4Z984</accession>
<protein>
    <submittedName>
        <fullName evidence="3">Uncharacterized protein</fullName>
    </submittedName>
</protein>
<organism evidence="3 4">
    <name type="scientific">Rubritalea tangerina</name>
    <dbReference type="NCBI Taxonomy" id="430798"/>
    <lineage>
        <taxon>Bacteria</taxon>
        <taxon>Pseudomonadati</taxon>
        <taxon>Verrucomicrobiota</taxon>
        <taxon>Verrucomicrobiia</taxon>
        <taxon>Verrucomicrobiales</taxon>
        <taxon>Rubritaleaceae</taxon>
        <taxon>Rubritalea</taxon>
    </lineage>
</organism>
<evidence type="ECO:0000256" key="1">
    <source>
        <dbReference type="SAM" id="MobiDB-lite"/>
    </source>
</evidence>
<feature type="region of interest" description="Disordered" evidence="1">
    <location>
        <begin position="256"/>
        <end position="279"/>
    </location>
</feature>
<proteinExistence type="predicted"/>
<dbReference type="Proteomes" id="UP001597389">
    <property type="component" value="Unassembled WGS sequence"/>
</dbReference>
<comment type="caution">
    <text evidence="3">The sequence shown here is derived from an EMBL/GenBank/DDBJ whole genome shotgun (WGS) entry which is preliminary data.</text>
</comment>
<feature type="region of interest" description="Disordered" evidence="1">
    <location>
        <begin position="222"/>
        <end position="243"/>
    </location>
</feature>
<feature type="compositionally biased region" description="Polar residues" evidence="1">
    <location>
        <begin position="222"/>
        <end position="231"/>
    </location>
</feature>
<keyword evidence="4" id="KW-1185">Reference proteome</keyword>
<dbReference type="EMBL" id="JBHUJB010000028">
    <property type="protein sequence ID" value="MFD2158535.1"/>
    <property type="molecule type" value="Genomic_DNA"/>
</dbReference>
<name>A0ABW4Z984_9BACT</name>
<keyword evidence="2" id="KW-0732">Signal</keyword>
<evidence type="ECO:0000313" key="3">
    <source>
        <dbReference type="EMBL" id="MFD2158535.1"/>
    </source>
</evidence>